<keyword evidence="2" id="KW-0812">Transmembrane</keyword>
<keyword evidence="1" id="KW-0732">Signal</keyword>
<accession>A0ABX5XRQ6</accession>
<evidence type="ECO:0000313" key="4">
    <source>
        <dbReference type="Proteomes" id="UP000318081"/>
    </source>
</evidence>
<dbReference type="SUPFAM" id="SSF69318">
    <property type="entry name" value="Integrin alpha N-terminal domain"/>
    <property type="match status" value="1"/>
</dbReference>
<dbReference type="Proteomes" id="UP000318081">
    <property type="component" value="Chromosome"/>
</dbReference>
<feature type="transmembrane region" description="Helical" evidence="2">
    <location>
        <begin position="21"/>
        <end position="43"/>
    </location>
</feature>
<keyword evidence="4" id="KW-1185">Reference proteome</keyword>
<dbReference type="Gene3D" id="2.130.10.130">
    <property type="entry name" value="Integrin alpha, N-terminal"/>
    <property type="match status" value="2"/>
</dbReference>
<evidence type="ECO:0000313" key="3">
    <source>
        <dbReference type="EMBL" id="QDV84065.1"/>
    </source>
</evidence>
<organism evidence="3 4">
    <name type="scientific">Stieleria magnilauensis</name>
    <dbReference type="NCBI Taxonomy" id="2527963"/>
    <lineage>
        <taxon>Bacteria</taxon>
        <taxon>Pseudomonadati</taxon>
        <taxon>Planctomycetota</taxon>
        <taxon>Planctomycetia</taxon>
        <taxon>Pirellulales</taxon>
        <taxon>Pirellulaceae</taxon>
        <taxon>Stieleria</taxon>
    </lineage>
</organism>
<keyword evidence="2" id="KW-0472">Membrane</keyword>
<dbReference type="InterPro" id="IPR013517">
    <property type="entry name" value="FG-GAP"/>
</dbReference>
<protein>
    <submittedName>
        <fullName evidence="3">FG-GAP repeat protein</fullName>
    </submittedName>
</protein>
<dbReference type="Pfam" id="PF13517">
    <property type="entry name" value="FG-GAP_3"/>
    <property type="match status" value="2"/>
</dbReference>
<dbReference type="EMBL" id="CP036432">
    <property type="protein sequence ID" value="QDV84065.1"/>
    <property type="molecule type" value="Genomic_DNA"/>
</dbReference>
<reference evidence="3 4" key="1">
    <citation type="submission" date="2019-02" db="EMBL/GenBank/DDBJ databases">
        <title>Deep-cultivation of Planctomycetes and their phenomic and genomic characterization uncovers novel biology.</title>
        <authorList>
            <person name="Wiegand S."/>
            <person name="Jogler M."/>
            <person name="Boedeker C."/>
            <person name="Pinto D."/>
            <person name="Vollmers J."/>
            <person name="Rivas-Marin E."/>
            <person name="Kohn T."/>
            <person name="Peeters S.H."/>
            <person name="Heuer A."/>
            <person name="Rast P."/>
            <person name="Oberbeckmann S."/>
            <person name="Bunk B."/>
            <person name="Jeske O."/>
            <person name="Meyerdierks A."/>
            <person name="Storesund J.E."/>
            <person name="Kallscheuer N."/>
            <person name="Luecker S."/>
            <person name="Lage O.M."/>
            <person name="Pohl T."/>
            <person name="Merkel B.J."/>
            <person name="Hornburger P."/>
            <person name="Mueller R.-W."/>
            <person name="Bruemmer F."/>
            <person name="Labrenz M."/>
            <person name="Spormann A.M."/>
            <person name="Op den Camp H."/>
            <person name="Overmann J."/>
            <person name="Amann R."/>
            <person name="Jetten M.S.M."/>
            <person name="Mascher T."/>
            <person name="Medema M.H."/>
            <person name="Devos D.P."/>
            <person name="Kaster A.-K."/>
            <person name="Ovreas L."/>
            <person name="Rohde M."/>
            <person name="Galperin M.Y."/>
            <person name="Jogler C."/>
        </authorList>
    </citation>
    <scope>NUCLEOTIDE SEQUENCE [LARGE SCALE GENOMIC DNA]</scope>
    <source>
        <strain evidence="3 4">TBK1r</strain>
    </source>
</reference>
<name>A0ABX5XRQ6_9BACT</name>
<evidence type="ECO:0000256" key="1">
    <source>
        <dbReference type="ARBA" id="ARBA00022729"/>
    </source>
</evidence>
<gene>
    <name evidence="3" type="ORF">TBK1r_30080</name>
</gene>
<sequence length="553" mass="60026">MISSLKVFVNMKDYSTRRVGRTGGLSLELLYAALVVMLVPVWGGCAKKADDSTAAVEVSTAENASSGELSAKDVAFLNRVGPKVEAFCGDCHAMPRPTSSPEDEWEMEIIQGFDLYRTSGRTDLDVPDEADVERYFKMQAPKDSGMPVPDTLNYPAAAPTHVKSGVLRQRVRAAGVTNVNWIDLGFDSKPGHALVYCDIGTGTVNAYWPSDSEGEVRRLGTMLQPVHTEPCDLNQDGLVDLLVADIGEFNANDSDLGQVLWLERSKDGEAFRTHVLIDGLSRTSDARAGDLDGDGDIDVLVAAFGWRNSGRTFMLVNQGLGDDGIPVFETRDIDPRHGPVHVPLVDFDGDGDLDFVSLISQEHERVELFRNDGKGDFENELIWAAPDPAYGSSGIELVDMDGDGDLDVLYTNGDSFDRGPKPFHSVQWLENDGPLPMQRHQICLMPGVLNATAGDFDGDGDADVVAVALLGSHISKDWVAKGASPIVMLTQQDDGSFSPSRLPGRMHDHLSVVKGDFNGDQKLDFAIGNFFRPASTDVQAVLGEPELLIWTSK</sequence>
<proteinExistence type="predicted"/>
<keyword evidence="2" id="KW-1133">Transmembrane helix</keyword>
<evidence type="ECO:0000256" key="2">
    <source>
        <dbReference type="SAM" id="Phobius"/>
    </source>
</evidence>
<dbReference type="InterPro" id="IPR028994">
    <property type="entry name" value="Integrin_alpha_N"/>
</dbReference>
<dbReference type="PANTHER" id="PTHR44103">
    <property type="entry name" value="PROPROTEIN CONVERTASE P"/>
    <property type="match status" value="1"/>
</dbReference>
<dbReference type="PANTHER" id="PTHR44103:SF1">
    <property type="entry name" value="PROPROTEIN CONVERTASE P"/>
    <property type="match status" value="1"/>
</dbReference>